<dbReference type="FunFam" id="1.10.10.10:FF:000079">
    <property type="entry name" value="GntR family transcriptional regulator"/>
    <property type="match status" value="1"/>
</dbReference>
<protein>
    <submittedName>
        <fullName evidence="5">GntR family transcriptional regulator</fullName>
    </submittedName>
</protein>
<gene>
    <name evidence="5" type="ORF">FZ942_12835</name>
</gene>
<dbReference type="RefSeq" id="WP_149231461.1">
    <property type="nucleotide sequence ID" value="NZ_JALJXJ010000005.1"/>
</dbReference>
<dbReference type="GO" id="GO:0003677">
    <property type="term" value="F:DNA binding"/>
    <property type="evidence" value="ECO:0007669"/>
    <property type="project" value="UniProtKB-KW"/>
</dbReference>
<dbReference type="InterPro" id="IPR000524">
    <property type="entry name" value="Tscrpt_reg_HTH_GntR"/>
</dbReference>
<sequence>MNWSKTKVFQTGLQLERDSAVPMYLQLAEAIENGIHNGSLPPGHPLPSEAALCKDLQISRITVRQAIDALIAKQLVDRRQGKGTFVAHHFIRQDAHNADKLFDTLFAQEHAPTSKILAYGPEEPPTDVAAAFGCPSSKPLVRLDRLYVLNGRAVGVGLGWLLSEAQGISAEMAAEHSTAWLIEHALGLKLGQKEMVIRASAAGRSVARLLGIPERSPVLVLHRRRQLIDGRTADFTRFYMNADSYEFSFGEEAAVGGQPALKLFAA</sequence>
<dbReference type="Pfam" id="PF07702">
    <property type="entry name" value="UTRA"/>
    <property type="match status" value="1"/>
</dbReference>
<evidence type="ECO:0000313" key="5">
    <source>
        <dbReference type="EMBL" id="KAA0596065.1"/>
    </source>
</evidence>
<accession>A0A5A9GQL9</accession>
<organism evidence="5 6">
    <name type="scientific">Azospirillum lipoferum</name>
    <dbReference type="NCBI Taxonomy" id="193"/>
    <lineage>
        <taxon>Bacteria</taxon>
        <taxon>Pseudomonadati</taxon>
        <taxon>Pseudomonadota</taxon>
        <taxon>Alphaproteobacteria</taxon>
        <taxon>Rhodospirillales</taxon>
        <taxon>Azospirillaceae</taxon>
        <taxon>Azospirillum</taxon>
    </lineage>
</organism>
<reference evidence="5 6" key="1">
    <citation type="submission" date="2019-08" db="EMBL/GenBank/DDBJ databases">
        <authorList>
            <person name="Grouzdev D."/>
            <person name="Tikhonova E."/>
            <person name="Kravchenko I."/>
        </authorList>
    </citation>
    <scope>NUCLEOTIDE SEQUENCE [LARGE SCALE GENOMIC DNA]</scope>
    <source>
        <strain evidence="5 6">59b</strain>
    </source>
</reference>
<dbReference type="PANTHER" id="PTHR44846:SF17">
    <property type="entry name" value="GNTR-FAMILY TRANSCRIPTIONAL REGULATOR"/>
    <property type="match status" value="1"/>
</dbReference>
<comment type="caution">
    <text evidence="5">The sequence shown here is derived from an EMBL/GenBank/DDBJ whole genome shotgun (WGS) entry which is preliminary data.</text>
</comment>
<evidence type="ECO:0000313" key="6">
    <source>
        <dbReference type="Proteomes" id="UP000324927"/>
    </source>
</evidence>
<name>A0A5A9GQL9_AZOLI</name>
<dbReference type="Gene3D" id="1.10.10.10">
    <property type="entry name" value="Winged helix-like DNA-binding domain superfamily/Winged helix DNA-binding domain"/>
    <property type="match status" value="1"/>
</dbReference>
<dbReference type="SMART" id="SM00866">
    <property type="entry name" value="UTRA"/>
    <property type="match status" value="1"/>
</dbReference>
<evidence type="ECO:0000259" key="4">
    <source>
        <dbReference type="PROSITE" id="PS50949"/>
    </source>
</evidence>
<evidence type="ECO:0000256" key="2">
    <source>
        <dbReference type="ARBA" id="ARBA00023125"/>
    </source>
</evidence>
<dbReference type="PROSITE" id="PS50949">
    <property type="entry name" value="HTH_GNTR"/>
    <property type="match status" value="1"/>
</dbReference>
<dbReference type="InterPro" id="IPR028978">
    <property type="entry name" value="Chorismate_lyase_/UTRA_dom_sf"/>
</dbReference>
<dbReference type="InterPro" id="IPR036388">
    <property type="entry name" value="WH-like_DNA-bd_sf"/>
</dbReference>
<dbReference type="InterPro" id="IPR050679">
    <property type="entry name" value="Bact_HTH_transcr_reg"/>
</dbReference>
<dbReference type="Proteomes" id="UP000324927">
    <property type="component" value="Unassembled WGS sequence"/>
</dbReference>
<dbReference type="GO" id="GO:0003700">
    <property type="term" value="F:DNA-binding transcription factor activity"/>
    <property type="evidence" value="ECO:0007669"/>
    <property type="project" value="InterPro"/>
</dbReference>
<keyword evidence="3" id="KW-0804">Transcription</keyword>
<dbReference type="CDD" id="cd07377">
    <property type="entry name" value="WHTH_GntR"/>
    <property type="match status" value="1"/>
</dbReference>
<dbReference type="SUPFAM" id="SSF64288">
    <property type="entry name" value="Chorismate lyase-like"/>
    <property type="match status" value="1"/>
</dbReference>
<feature type="domain" description="HTH gntR-type" evidence="4">
    <location>
        <begin position="21"/>
        <end position="89"/>
    </location>
</feature>
<dbReference type="InterPro" id="IPR011663">
    <property type="entry name" value="UTRA"/>
</dbReference>
<keyword evidence="6" id="KW-1185">Reference proteome</keyword>
<dbReference type="Pfam" id="PF00392">
    <property type="entry name" value="GntR"/>
    <property type="match status" value="1"/>
</dbReference>
<dbReference type="OrthoDB" id="5454556at2"/>
<dbReference type="GO" id="GO:0045892">
    <property type="term" value="P:negative regulation of DNA-templated transcription"/>
    <property type="evidence" value="ECO:0007669"/>
    <property type="project" value="TreeGrafter"/>
</dbReference>
<dbReference type="InterPro" id="IPR036390">
    <property type="entry name" value="WH_DNA-bd_sf"/>
</dbReference>
<dbReference type="PANTHER" id="PTHR44846">
    <property type="entry name" value="MANNOSYL-D-GLYCERATE TRANSPORT/METABOLISM SYSTEM REPRESSOR MNGR-RELATED"/>
    <property type="match status" value="1"/>
</dbReference>
<evidence type="ECO:0000256" key="1">
    <source>
        <dbReference type="ARBA" id="ARBA00023015"/>
    </source>
</evidence>
<evidence type="ECO:0000256" key="3">
    <source>
        <dbReference type="ARBA" id="ARBA00023163"/>
    </source>
</evidence>
<dbReference type="SUPFAM" id="SSF46785">
    <property type="entry name" value="Winged helix' DNA-binding domain"/>
    <property type="match status" value="1"/>
</dbReference>
<dbReference type="Gene3D" id="3.40.1410.10">
    <property type="entry name" value="Chorismate lyase-like"/>
    <property type="match status" value="1"/>
</dbReference>
<dbReference type="SMART" id="SM00345">
    <property type="entry name" value="HTH_GNTR"/>
    <property type="match status" value="1"/>
</dbReference>
<dbReference type="EMBL" id="VTTN01000004">
    <property type="protein sequence ID" value="KAA0596065.1"/>
    <property type="molecule type" value="Genomic_DNA"/>
</dbReference>
<keyword evidence="2" id="KW-0238">DNA-binding</keyword>
<proteinExistence type="predicted"/>
<dbReference type="AlphaFoldDB" id="A0A5A9GQL9"/>
<dbReference type="PRINTS" id="PR00035">
    <property type="entry name" value="HTHGNTR"/>
</dbReference>
<keyword evidence="1" id="KW-0805">Transcription regulation</keyword>